<proteinExistence type="predicted"/>
<accession>A0A096CZP7</accession>
<dbReference type="Proteomes" id="UP000029614">
    <property type="component" value="Unassembled WGS sequence"/>
</dbReference>
<sequence>MPNLIYCWEEFYRISPKNSKMIECSATGTHPWKVCYNRRVVGDFYRLEGGDDVLFAWTSKGFCFSEYGGDNWQMVYPDTPFRITQELQKLFKIERNNMSNKELLNNEELIEKITKEALPEVFYSIPWNISLLEKFKDKVDWKEVSSIISGIWSIQLLERFEEYLCWDILSSNPSPALLQEDIFDRFIDHWNWFNLTNNFQITWSIEMIDKYADYLDWKTLLDRLERLFFDYSIDPFKFYDRYKKYIPLDHLPKTELWVAMRKEVVKEEYSKIMQQINTL</sequence>
<dbReference type="RefSeq" id="WP_036856849.1">
    <property type="nucleotide sequence ID" value="NZ_JRNU01000071.1"/>
</dbReference>
<dbReference type="AlphaFoldDB" id="A0A096CZP7"/>
<organism evidence="1 2">
    <name type="scientific">Prevotella amnii DNF00058</name>
    <dbReference type="NCBI Taxonomy" id="1401066"/>
    <lineage>
        <taxon>Bacteria</taxon>
        <taxon>Pseudomonadati</taxon>
        <taxon>Bacteroidota</taxon>
        <taxon>Bacteroidia</taxon>
        <taxon>Bacteroidales</taxon>
        <taxon>Prevotellaceae</taxon>
        <taxon>Prevotella</taxon>
    </lineage>
</organism>
<dbReference type="EMBL" id="JRNU01000071">
    <property type="protein sequence ID" value="KGF50754.1"/>
    <property type="molecule type" value="Genomic_DNA"/>
</dbReference>
<dbReference type="OrthoDB" id="9785181at2"/>
<keyword evidence="2" id="KW-1185">Reference proteome</keyword>
<protein>
    <submittedName>
        <fullName evidence="1">Uncharacterized protein</fullName>
    </submittedName>
</protein>
<comment type="caution">
    <text evidence="1">The sequence shown here is derived from an EMBL/GenBank/DDBJ whole genome shotgun (WGS) entry which is preliminary data.</text>
</comment>
<reference evidence="1 2" key="1">
    <citation type="submission" date="2014-07" db="EMBL/GenBank/DDBJ databases">
        <authorList>
            <person name="McCorrison J."/>
            <person name="Sanka R."/>
            <person name="Torralba M."/>
            <person name="Gillis M."/>
            <person name="Haft D.H."/>
            <person name="Methe B."/>
            <person name="Sutton G."/>
            <person name="Nelson K.E."/>
        </authorList>
    </citation>
    <scope>NUCLEOTIDE SEQUENCE [LARGE SCALE GENOMIC DNA]</scope>
    <source>
        <strain evidence="1 2">DNF00058</strain>
    </source>
</reference>
<name>A0A096CZP7_9BACT</name>
<gene>
    <name evidence="1" type="ORF">HMPREF9302_09680</name>
</gene>
<evidence type="ECO:0000313" key="1">
    <source>
        <dbReference type="EMBL" id="KGF50754.1"/>
    </source>
</evidence>
<evidence type="ECO:0000313" key="2">
    <source>
        <dbReference type="Proteomes" id="UP000029614"/>
    </source>
</evidence>